<reference evidence="1" key="1">
    <citation type="submission" date="2022-08" db="EMBL/GenBank/DDBJ databases">
        <authorList>
            <person name="Tian L."/>
        </authorList>
    </citation>
    <scope>NUCLEOTIDE SEQUENCE</scope>
    <source>
        <strain evidence="1">CM253</strain>
    </source>
</reference>
<dbReference type="GeneID" id="95578076"/>
<evidence type="ECO:0000313" key="2">
    <source>
        <dbReference type="Proteomes" id="UP001057738"/>
    </source>
</evidence>
<organism evidence="1 2">
    <name type="scientific">Streptomyces yangpuensis</name>
    <dbReference type="NCBI Taxonomy" id="1648182"/>
    <lineage>
        <taxon>Bacteria</taxon>
        <taxon>Bacillati</taxon>
        <taxon>Actinomycetota</taxon>
        <taxon>Actinomycetes</taxon>
        <taxon>Kitasatosporales</taxon>
        <taxon>Streptomycetaceae</taxon>
        <taxon>Streptomyces</taxon>
    </lineage>
</organism>
<proteinExistence type="predicted"/>
<protein>
    <submittedName>
        <fullName evidence="1">Uncharacterized protein</fullName>
    </submittedName>
</protein>
<accession>A0ABY5Q6Y1</accession>
<dbReference type="EMBL" id="CP102514">
    <property type="protein sequence ID" value="UUY51380.1"/>
    <property type="molecule type" value="Genomic_DNA"/>
</dbReference>
<dbReference type="RefSeq" id="WP_183064575.1">
    <property type="nucleotide sequence ID" value="NZ_CP102514.1"/>
</dbReference>
<evidence type="ECO:0000313" key="1">
    <source>
        <dbReference type="EMBL" id="UUY51380.1"/>
    </source>
</evidence>
<sequence length="148" mass="15946">MTHTAHISHDAILRARVALLGSQTLTVRQEVAAYRVLAQVSPLAYLPLLARALCAYSHQEFAGQPGTALALRAEAVAAARRMHALEAGRVQLLVVVLRAYRHQLTITGSPEELAAVEAEIAVLDTDRGRELGPLEHGIARLYTGIQGL</sequence>
<gene>
    <name evidence="1" type="ORF">NRK68_31600</name>
</gene>
<dbReference type="Proteomes" id="UP001057738">
    <property type="component" value="Chromosome"/>
</dbReference>
<name>A0ABY5Q6Y1_9ACTN</name>
<keyword evidence="2" id="KW-1185">Reference proteome</keyword>